<evidence type="ECO:0000259" key="1">
    <source>
        <dbReference type="SMART" id="SM00986"/>
    </source>
</evidence>
<keyword evidence="3" id="KW-1185">Reference proteome</keyword>
<dbReference type="CDD" id="cd10033">
    <property type="entry name" value="UDG_like"/>
    <property type="match status" value="1"/>
</dbReference>
<feature type="domain" description="Uracil-DNA glycosylase-like" evidence="1">
    <location>
        <begin position="34"/>
        <end position="197"/>
    </location>
</feature>
<evidence type="ECO:0000313" key="2">
    <source>
        <dbReference type="EMBL" id="MBB6352666.1"/>
    </source>
</evidence>
<dbReference type="AlphaFoldDB" id="A0A7X0KIL4"/>
<dbReference type="SMART" id="SM00987">
    <property type="entry name" value="UreE_C"/>
    <property type="match status" value="1"/>
</dbReference>
<dbReference type="Pfam" id="PF03167">
    <property type="entry name" value="UDG"/>
    <property type="match status" value="1"/>
</dbReference>
<dbReference type="RefSeq" id="WP_184697543.1">
    <property type="nucleotide sequence ID" value="NZ_BAABEG010000001.1"/>
</dbReference>
<dbReference type="SUPFAM" id="SSF52141">
    <property type="entry name" value="Uracil-DNA glycosylase-like"/>
    <property type="match status" value="1"/>
</dbReference>
<dbReference type="PANTHER" id="PTHR42160">
    <property type="entry name" value="URACIL-DNA GLYCOSYLASE SUPERFAMILY PROTEIN"/>
    <property type="match status" value="1"/>
</dbReference>
<dbReference type="InterPro" id="IPR036895">
    <property type="entry name" value="Uracil-DNA_glycosylase-like_sf"/>
</dbReference>
<evidence type="ECO:0000313" key="3">
    <source>
        <dbReference type="Proteomes" id="UP000536262"/>
    </source>
</evidence>
<comment type="caution">
    <text evidence="2">The sequence shown here is derived from an EMBL/GenBank/DDBJ whole genome shotgun (WGS) entry which is preliminary data.</text>
</comment>
<dbReference type="SMART" id="SM00986">
    <property type="entry name" value="UDG"/>
    <property type="match status" value="1"/>
</dbReference>
<proteinExistence type="predicted"/>
<accession>A0A7X0KIL4</accession>
<organism evidence="2 3">
    <name type="scientific">Aminobacter aganoensis</name>
    <dbReference type="NCBI Taxonomy" id="83264"/>
    <lineage>
        <taxon>Bacteria</taxon>
        <taxon>Pseudomonadati</taxon>
        <taxon>Pseudomonadota</taxon>
        <taxon>Alphaproteobacteria</taxon>
        <taxon>Hyphomicrobiales</taxon>
        <taxon>Phyllobacteriaceae</taxon>
        <taxon>Aminobacter</taxon>
    </lineage>
</organism>
<gene>
    <name evidence="2" type="ORF">GGR00_000418</name>
</gene>
<name>A0A7X0KIL4_9HYPH</name>
<dbReference type="EMBL" id="JACHOU010000001">
    <property type="protein sequence ID" value="MBB6352666.1"/>
    <property type="molecule type" value="Genomic_DNA"/>
</dbReference>
<dbReference type="PANTHER" id="PTHR42160:SF1">
    <property type="entry name" value="URACIL-DNA GLYCOSYLASE SUPERFAMILY PROTEIN"/>
    <property type="match status" value="1"/>
</dbReference>
<dbReference type="Gene3D" id="3.40.470.10">
    <property type="entry name" value="Uracil-DNA glycosylase-like domain"/>
    <property type="match status" value="1"/>
</dbReference>
<dbReference type="InterPro" id="IPR047124">
    <property type="entry name" value="HI_0220.2"/>
</dbReference>
<protein>
    <submittedName>
        <fullName evidence="2">Uracil-DNA glycosylase</fullName>
    </submittedName>
</protein>
<sequence>MSLELDRLFSEIMACRICVEHPVGKPMPHEPRPVVRPSATARILIAGQAPGTKVHLSGAPFTDASGDRLRDWLGASSEEFYDPAKFAIVSMGFCFPGQDAKGGDLPPRRECAPAWRARLMALMPQVDLVLAVGQYAQRWHLGNTRAGTLTETVAGWRGIWERSSSPHLLPLPHPSWRTFAWAKRNPWFEMELLPFLKAEIRNRLGPTK</sequence>
<dbReference type="Proteomes" id="UP000536262">
    <property type="component" value="Unassembled WGS sequence"/>
</dbReference>
<dbReference type="InterPro" id="IPR005122">
    <property type="entry name" value="Uracil-DNA_glycosylase-like"/>
</dbReference>
<reference evidence="2 3" key="1">
    <citation type="submission" date="2020-08" db="EMBL/GenBank/DDBJ databases">
        <title>Genomic Encyclopedia of Type Strains, Phase IV (KMG-IV): sequencing the most valuable type-strain genomes for metagenomic binning, comparative biology and taxonomic classification.</title>
        <authorList>
            <person name="Goeker M."/>
        </authorList>
    </citation>
    <scope>NUCLEOTIDE SEQUENCE [LARGE SCALE GENOMIC DNA]</scope>
    <source>
        <strain evidence="2 3">DSM 7051</strain>
    </source>
</reference>